<dbReference type="HOGENOM" id="CLU_2135727_0_0_1"/>
<dbReference type="PaxDb" id="6239-C26C6.10"/>
<dbReference type="OrthoDB" id="10443135at2759"/>
<dbReference type="WormBase" id="C26C6.10">
    <property type="protein sequence ID" value="CE42071"/>
    <property type="gene ID" value="WBGene00077553"/>
</dbReference>
<evidence type="ECO:0000313" key="2">
    <source>
        <dbReference type="EMBL" id="CAP72362.1"/>
    </source>
</evidence>
<dbReference type="KEGG" id="cel:CELE_C26C6.10"/>
<dbReference type="eggNOG" id="ENOG502TIS2">
    <property type="taxonomic scope" value="Eukaryota"/>
</dbReference>
<keyword evidence="3" id="KW-1185">Reference proteome</keyword>
<reference evidence="2 3" key="1">
    <citation type="journal article" date="1998" name="Science">
        <title>Genome sequence of the nematode C. elegans: a platform for investigating biology.</title>
        <authorList>
            <consortium name="The C. elegans sequencing consortium"/>
            <person name="Sulson J.E."/>
            <person name="Waterston R."/>
        </authorList>
    </citation>
    <scope>NUCLEOTIDE SEQUENCE [LARGE SCALE GENOMIC DNA]</scope>
    <source>
        <strain evidence="2 3">Bristol N2</strain>
    </source>
</reference>
<gene>
    <name evidence="2 4" type="ORF">C26C6.10</name>
    <name evidence="2" type="ORF">CELE_C26C6.10</name>
</gene>
<evidence type="ECO:0000313" key="4">
    <source>
        <dbReference type="WormBase" id="C26C6.10"/>
    </source>
</evidence>
<dbReference type="InParanoid" id="B0M0M5"/>
<dbReference type="CTD" id="6418574"/>
<evidence type="ECO:0000256" key="1">
    <source>
        <dbReference type="SAM" id="MobiDB-lite"/>
    </source>
</evidence>
<protein>
    <submittedName>
        <fullName evidence="2">ETS domain-containing protein</fullName>
    </submittedName>
</protein>
<name>B0M0M5_CAEEL</name>
<dbReference type="AGR" id="WB:WBGene00077553"/>
<proteinExistence type="predicted"/>
<feature type="region of interest" description="Disordered" evidence="1">
    <location>
        <begin position="1"/>
        <end position="20"/>
    </location>
</feature>
<dbReference type="Bgee" id="WBGene00077553">
    <property type="expression patterns" value="Expressed in adult organism and 2 other cell types or tissues"/>
</dbReference>
<dbReference type="Proteomes" id="UP000001940">
    <property type="component" value="Chromosome I"/>
</dbReference>
<dbReference type="FunCoup" id="B0M0M5">
    <property type="interactions" value="126"/>
</dbReference>
<dbReference type="GeneID" id="6418574"/>
<accession>B0M0M5</accession>
<dbReference type="UCSC" id="C26C6.10">
    <property type="organism name" value="c. elegans"/>
</dbReference>
<evidence type="ECO:0000313" key="3">
    <source>
        <dbReference type="Proteomes" id="UP000001940"/>
    </source>
</evidence>
<dbReference type="RefSeq" id="NP_001122425.1">
    <property type="nucleotide sequence ID" value="NM_001128953.4"/>
</dbReference>
<dbReference type="AlphaFoldDB" id="B0M0M5"/>
<sequence>MAAKRRKNETSKRFSSRNLSIPSQVDPNRLKFKKFTFLVYQSDLRPNSCIWSIENHVLMVKWICTEVTGQFQVTNRYKLWNASDNETYRYHHLEVSKSEMENARSTGFVQLDT</sequence>
<dbReference type="EMBL" id="BX284601">
    <property type="protein sequence ID" value="CAP72362.1"/>
    <property type="molecule type" value="Genomic_DNA"/>
</dbReference>
<organism evidence="2 3">
    <name type="scientific">Caenorhabditis elegans</name>
    <dbReference type="NCBI Taxonomy" id="6239"/>
    <lineage>
        <taxon>Eukaryota</taxon>
        <taxon>Metazoa</taxon>
        <taxon>Ecdysozoa</taxon>
        <taxon>Nematoda</taxon>
        <taxon>Chromadorea</taxon>
        <taxon>Rhabditida</taxon>
        <taxon>Rhabditina</taxon>
        <taxon>Rhabditomorpha</taxon>
        <taxon>Rhabditoidea</taxon>
        <taxon>Rhabditidae</taxon>
        <taxon>Peloderinae</taxon>
        <taxon>Caenorhabditis</taxon>
    </lineage>
</organism>